<dbReference type="AlphaFoldDB" id="A0A979GMY2"/>
<proteinExistence type="predicted"/>
<organism evidence="1 2">
    <name type="scientific">Chitinophaga pinensis (strain ATCC 43595 / DSM 2588 / LMG 13176 / NBRC 15968 / NCIMB 11800 / UQM 2034)</name>
    <dbReference type="NCBI Taxonomy" id="485918"/>
    <lineage>
        <taxon>Bacteria</taxon>
        <taxon>Pseudomonadati</taxon>
        <taxon>Bacteroidota</taxon>
        <taxon>Chitinophagia</taxon>
        <taxon>Chitinophagales</taxon>
        <taxon>Chitinophagaceae</taxon>
        <taxon>Chitinophaga</taxon>
    </lineage>
</organism>
<evidence type="ECO:0000313" key="1">
    <source>
        <dbReference type="EMBL" id="ACU57798.1"/>
    </source>
</evidence>
<reference evidence="1 2" key="2">
    <citation type="journal article" date="2010" name="Stand. Genomic Sci.">
        <title>Complete genome sequence of Chitinophaga pinensis type strain (UQM 2034).</title>
        <authorList>
            <person name="Glavina Del Rio T."/>
            <person name="Abt B."/>
            <person name="Spring S."/>
            <person name="Lapidus A."/>
            <person name="Nolan M."/>
            <person name="Tice H."/>
            <person name="Copeland A."/>
            <person name="Cheng J.F."/>
            <person name="Chen F."/>
            <person name="Bruce D."/>
            <person name="Goodwin L."/>
            <person name="Pitluck S."/>
            <person name="Ivanova N."/>
            <person name="Mavromatis K."/>
            <person name="Mikhailova N."/>
            <person name="Pati A."/>
            <person name="Chen A."/>
            <person name="Palaniappan K."/>
            <person name="Land M."/>
            <person name="Hauser L."/>
            <person name="Chang Y.J."/>
            <person name="Jeffries C.D."/>
            <person name="Chain P."/>
            <person name="Saunders E."/>
            <person name="Detter J.C."/>
            <person name="Brettin T."/>
            <person name="Rohde M."/>
            <person name="Goker M."/>
            <person name="Bristow J."/>
            <person name="Eisen J.A."/>
            <person name="Markowitz V."/>
            <person name="Hugenholtz P."/>
            <person name="Kyrpides N.C."/>
            <person name="Klenk H.P."/>
            <person name="Lucas S."/>
        </authorList>
    </citation>
    <scope>NUCLEOTIDE SEQUENCE [LARGE SCALE GENOMIC DNA]</scope>
    <source>
        <strain evidence="2">ATCC 43595 / DSM 2588 / LMG 13176 / NBRC 15968 / NCIMB 11800 / UQM 2034</strain>
    </source>
</reference>
<gene>
    <name evidence="1" type="ordered locus">Cpin_0299</name>
</gene>
<dbReference type="Proteomes" id="UP000002215">
    <property type="component" value="Chromosome"/>
</dbReference>
<dbReference type="KEGG" id="cpi:Cpin_0299"/>
<accession>A0A979GMY2</accession>
<dbReference type="OrthoDB" id="6315383at2"/>
<dbReference type="EMBL" id="CP001699">
    <property type="protein sequence ID" value="ACU57798.1"/>
    <property type="molecule type" value="Genomic_DNA"/>
</dbReference>
<sequence length="511" mass="55658">MAIQERNKLKSWFVTGAYPVQNQFWDWLDSYIHKSEDQISIENVASLRDILNQKADQETYAAMFNLYQQLSNDALLKNTAFSGEVTGTYDALLLNNDAVIAKVLEGLDIPVTQEYISGADTILTAFAKLQGQLYKAVILDENNKVPVEYLPAIAITDVMTAANETEMLALDAQRGDVAVRTDVAKTFILSTDDPTVLVDWKEIKSGLSVQSVNGKSGVAVQLSTKDIPEEQNEYFTNDRARAAFTAGTGINVSAGGEISNTHNTLQAVTENGFDTNNRMRISGAAGDLGNGEGLELLYSNNAAEIFSIDRNPGGGYKKLAINASTLLLNNELSGPIGHVLIGNAAPEAKLGVAGDGVFTGNVSGSDATDPRHFVTYQQLNNQFSEGPWTPDFGELNALVRYVRAYYVRSGNNVRVSLQFQIGEVPYPQSIYLIFIKGLPFPVREFGVTYYSGYYGTSFADSQVQPGSANQHLNLAVIVSSNGDAIRSNTNERWGDVQNKTMVIDITYVTTA</sequence>
<reference evidence="2" key="1">
    <citation type="submission" date="2009-08" db="EMBL/GenBank/DDBJ databases">
        <title>The complete genome of Chitinophaga pinensis DSM 2588.</title>
        <authorList>
            <consortium name="US DOE Joint Genome Institute (JGI-PGF)"/>
            <person name="Lucas S."/>
            <person name="Copeland A."/>
            <person name="Lapidus A."/>
            <person name="Glavina del Rio T."/>
            <person name="Dalin E."/>
            <person name="Tice H."/>
            <person name="Bruce D."/>
            <person name="Goodwin L."/>
            <person name="Pitluck S."/>
            <person name="Kyrpides N."/>
            <person name="Mavromatis K."/>
            <person name="Ivanova N."/>
            <person name="Mikhailova N."/>
            <person name="Sims D."/>
            <person name="Meinche L."/>
            <person name="Brettin T."/>
            <person name="Detter J.C."/>
            <person name="Han C."/>
            <person name="Larimer F."/>
            <person name="Land M."/>
            <person name="Hauser L."/>
            <person name="Markowitz V."/>
            <person name="Cheng J.-F."/>
            <person name="Hugenholtz P."/>
            <person name="Woyke T."/>
            <person name="Wu D."/>
            <person name="Spring S."/>
            <person name="Klenk H.-P."/>
            <person name="Eisen J.A."/>
        </authorList>
    </citation>
    <scope>NUCLEOTIDE SEQUENCE [LARGE SCALE GENOMIC DNA]</scope>
    <source>
        <strain evidence="2">ATCC 43595 / DSM 2588 / LMG 13176 / NBRC 15968 / NCIMB 11800 / UQM 2034</strain>
    </source>
</reference>
<protein>
    <submittedName>
        <fullName evidence="1">Uncharacterized protein</fullName>
    </submittedName>
</protein>
<evidence type="ECO:0000313" key="2">
    <source>
        <dbReference type="Proteomes" id="UP000002215"/>
    </source>
</evidence>
<name>A0A979GMY2_CHIPD</name>
<dbReference type="RefSeq" id="WP_012787974.1">
    <property type="nucleotide sequence ID" value="NC_013132.1"/>
</dbReference>